<feature type="compositionally biased region" description="Low complexity" evidence="3">
    <location>
        <begin position="1"/>
        <end position="10"/>
    </location>
</feature>
<evidence type="ECO:0000256" key="4">
    <source>
        <dbReference type="SAM" id="Phobius"/>
    </source>
</evidence>
<feature type="transmembrane region" description="Helical" evidence="4">
    <location>
        <begin position="66"/>
        <end position="90"/>
    </location>
</feature>
<evidence type="ECO:0000313" key="8">
    <source>
        <dbReference type="Proteomes" id="UP000220340"/>
    </source>
</evidence>
<organism evidence="6 8">
    <name type="scientific">Mycolicibacterium diernhoferi</name>
    <dbReference type="NCBI Taxonomy" id="1801"/>
    <lineage>
        <taxon>Bacteria</taxon>
        <taxon>Bacillati</taxon>
        <taxon>Actinomycetota</taxon>
        <taxon>Actinomycetes</taxon>
        <taxon>Mycobacteriales</taxon>
        <taxon>Mycobacteriaceae</taxon>
        <taxon>Mycolicibacterium</taxon>
    </lineage>
</organism>
<dbReference type="STRING" id="1801.BRW64_13080"/>
<dbReference type="GO" id="GO:0016020">
    <property type="term" value="C:membrane"/>
    <property type="evidence" value="ECO:0007669"/>
    <property type="project" value="UniProtKB-SubCell"/>
</dbReference>
<reference evidence="6 8" key="2">
    <citation type="submission" date="2017-10" db="EMBL/GenBank/DDBJ databases">
        <title>The new phylogeny of genus Mycobacterium.</title>
        <authorList>
            <person name="Tortoli E."/>
            <person name="Trovato A."/>
            <person name="Cirillo D.M."/>
        </authorList>
    </citation>
    <scope>NUCLEOTIDE SEQUENCE [LARGE SCALE GENOMIC DNA]</scope>
    <source>
        <strain evidence="6 8">IP141170001</strain>
    </source>
</reference>
<protein>
    <submittedName>
        <fullName evidence="6">Mammalian cell entry protein</fullName>
    </submittedName>
</protein>
<dbReference type="EMBL" id="MIJD01000175">
    <property type="protein sequence ID" value="OPE53219.1"/>
    <property type="molecule type" value="Genomic_DNA"/>
</dbReference>
<dbReference type="Proteomes" id="UP000191039">
    <property type="component" value="Unassembled WGS sequence"/>
</dbReference>
<comment type="subcellular location">
    <subcellularLocation>
        <location evidence="1">Membrane</location>
    </subcellularLocation>
</comment>
<sequence>MVEQEPATTRPARRRAFRAAGPVGVPAQVPEQAVRHVSAPVAKPAAPPTPAPLGPLPPRRPHVARVVQVGVAAALIAAIALVTVVAVLWVQHRDAEAVQARQQRFVDTASQTVMNMFSYDQESIDESVNRFVDGTSGPLRDMLSQNNNVDNLKAIFRDTNATSEAVISGAALEKIDETGGTAAVLVSVRVTVTDIDGVNKPSQPYRMRVIVREDDNGHMTGYDLKYPEGGN</sequence>
<dbReference type="AlphaFoldDB" id="A0A1Q4HD57"/>
<feature type="region of interest" description="Disordered" evidence="3">
    <location>
        <begin position="1"/>
        <end position="21"/>
    </location>
</feature>
<dbReference type="RefSeq" id="WP_073856679.1">
    <property type="nucleotide sequence ID" value="NZ_BAAATC010000008.1"/>
</dbReference>
<accession>A0A1Q4HD57</accession>
<dbReference type="EMBL" id="PDCR01000025">
    <property type="protein sequence ID" value="PEG52861.1"/>
    <property type="molecule type" value="Genomic_DNA"/>
</dbReference>
<dbReference type="Proteomes" id="UP000220340">
    <property type="component" value="Unassembled WGS sequence"/>
</dbReference>
<evidence type="ECO:0000256" key="2">
    <source>
        <dbReference type="ARBA" id="ARBA00023136"/>
    </source>
</evidence>
<keyword evidence="4" id="KW-0812">Transmembrane</keyword>
<evidence type="ECO:0000313" key="5">
    <source>
        <dbReference type="EMBL" id="OPE53219.1"/>
    </source>
</evidence>
<keyword evidence="4" id="KW-1133">Transmembrane helix</keyword>
<comment type="caution">
    <text evidence="6">The sequence shown here is derived from an EMBL/GenBank/DDBJ whole genome shotgun (WGS) entry which is preliminary data.</text>
</comment>
<keyword evidence="8" id="KW-1185">Reference proteome</keyword>
<evidence type="ECO:0000313" key="7">
    <source>
        <dbReference type="Proteomes" id="UP000191039"/>
    </source>
</evidence>
<gene>
    <name evidence="5" type="ORF">BV510_16700</name>
    <name evidence="6" type="ORF">CRI78_18760</name>
</gene>
<dbReference type="PANTHER" id="PTHR37042">
    <property type="entry name" value="OUTER MEMBRANE PROTEIN RV1973"/>
    <property type="match status" value="1"/>
</dbReference>
<proteinExistence type="predicted"/>
<dbReference type="PANTHER" id="PTHR37042:SF4">
    <property type="entry name" value="OUTER MEMBRANE PROTEIN RV1973"/>
    <property type="match status" value="1"/>
</dbReference>
<reference evidence="5 7" key="1">
    <citation type="submission" date="2016-09" db="EMBL/GenBank/DDBJ databases">
        <title>genome sequences of unsequenced Mycobacteria.</title>
        <authorList>
            <person name="Greninger A.L."/>
            <person name="Jerome K.R."/>
            <person name="Mcnair B."/>
            <person name="Wallis C."/>
            <person name="Fang F."/>
        </authorList>
    </citation>
    <scope>NUCLEOTIDE SEQUENCE [LARGE SCALE GENOMIC DNA]</scope>
    <source>
        <strain evidence="5 7">BM1</strain>
    </source>
</reference>
<evidence type="ECO:0000256" key="3">
    <source>
        <dbReference type="SAM" id="MobiDB-lite"/>
    </source>
</evidence>
<name>A0A1Q4HD57_9MYCO</name>
<evidence type="ECO:0000256" key="1">
    <source>
        <dbReference type="ARBA" id="ARBA00004370"/>
    </source>
</evidence>
<dbReference type="OrthoDB" id="4735442at2"/>
<evidence type="ECO:0000313" key="6">
    <source>
        <dbReference type="EMBL" id="PEG52861.1"/>
    </source>
</evidence>
<keyword evidence="2 4" id="KW-0472">Membrane</keyword>